<dbReference type="GO" id="GO:0016887">
    <property type="term" value="F:ATP hydrolysis activity"/>
    <property type="evidence" value="ECO:0007669"/>
    <property type="project" value="InterPro"/>
</dbReference>
<dbReference type="Pfam" id="PF00005">
    <property type="entry name" value="ABC_tran"/>
    <property type="match status" value="1"/>
</dbReference>
<dbReference type="EMBL" id="CP029149">
    <property type="protein sequence ID" value="QHN65069.1"/>
    <property type="molecule type" value="Genomic_DNA"/>
</dbReference>
<keyword evidence="3" id="KW-1003">Cell membrane</keyword>
<sequence>MYKNIKYITSLDPKGTRKTILLQIIHSWFVAAPSGFLLVVLWELFSPQPRMWVMYSVLLSMLVLLIVQLFVAARAMISSNLWVYGIGKTVRILLGNKLQGFSLGFFKKRDPGEIGAVILQDVATFEHIFSHSFGNLCAAIFGTVMLSGFLFFCNWQLTLCLLAALPLLYPFIKGGAYIVDKLQLSKGQVQARNKSAAQFLEYVQGIRHLKSYGYTGENYKHLIAMYADLKRKSIRLETIPGPSVTLSFILLEFAFLVMIALGIYYLTHHQITVPVLLTFLILGYTLYSPIKVLLVDYLMIRYMNESMTRVISVLNEPTMQTAKDDFPTSYDISFEDVDFGYLEDKLMVKGLSFSVPEHSMTALVGHSGSGKTTIASLIARFWDVNSGTIRIGGIDVRNIRQEKFYGLISEVFQEVYLFDDTIYNNIKVGKPTATEAEIHSAAERAQVLSFADELPQGLHTPVGEGGSKLSGGQKQRISIARALLKDAPIVLLDEATASLDPENEVYIQQAIEELVKEKTVVVIAHKLSTISKAQQILVLEEGSIAERGTHQELLAQQGIYHRLWTLQQSPTAWGALTP</sequence>
<dbReference type="OrthoDB" id="9762778at2"/>
<dbReference type="InterPro" id="IPR011527">
    <property type="entry name" value="ABC1_TM_dom"/>
</dbReference>
<evidence type="ECO:0000256" key="7">
    <source>
        <dbReference type="ARBA" id="ARBA00022989"/>
    </source>
</evidence>
<evidence type="ECO:0000256" key="1">
    <source>
        <dbReference type="ARBA" id="ARBA00004651"/>
    </source>
</evidence>
<dbReference type="PROSITE" id="PS00211">
    <property type="entry name" value="ABC_TRANSPORTER_1"/>
    <property type="match status" value="1"/>
</dbReference>
<comment type="subcellular location">
    <subcellularLocation>
        <location evidence="1">Cell membrane</location>
        <topology evidence="1">Multi-pass membrane protein</topology>
    </subcellularLocation>
</comment>
<dbReference type="PROSITE" id="PS50929">
    <property type="entry name" value="ABC_TM1F"/>
    <property type="match status" value="1"/>
</dbReference>
<dbReference type="InterPro" id="IPR017871">
    <property type="entry name" value="ABC_transporter-like_CS"/>
</dbReference>
<dbReference type="AlphaFoldDB" id="A0A6P1QTD8"/>
<dbReference type="InterPro" id="IPR027417">
    <property type="entry name" value="P-loop_NTPase"/>
</dbReference>
<dbReference type="GO" id="GO:0005886">
    <property type="term" value="C:plasma membrane"/>
    <property type="evidence" value="ECO:0007669"/>
    <property type="project" value="UniProtKB-SubCell"/>
</dbReference>
<evidence type="ECO:0000256" key="4">
    <source>
        <dbReference type="ARBA" id="ARBA00022692"/>
    </source>
</evidence>
<dbReference type="InterPro" id="IPR036640">
    <property type="entry name" value="ABC1_TM_sf"/>
</dbReference>
<keyword evidence="4" id="KW-0812">Transmembrane</keyword>
<keyword evidence="5" id="KW-0547">Nucleotide-binding</keyword>
<gene>
    <name evidence="9" type="ORF">DBX24_03730</name>
</gene>
<dbReference type="Gene3D" id="3.40.50.300">
    <property type="entry name" value="P-loop containing nucleotide triphosphate hydrolases"/>
    <property type="match status" value="1"/>
</dbReference>
<dbReference type="FunFam" id="3.40.50.300:FF:000221">
    <property type="entry name" value="Multidrug ABC transporter ATP-binding protein"/>
    <property type="match status" value="1"/>
</dbReference>
<dbReference type="KEGG" id="bcad:DBX24_03730"/>
<dbReference type="InterPro" id="IPR003593">
    <property type="entry name" value="AAA+_ATPase"/>
</dbReference>
<evidence type="ECO:0000256" key="2">
    <source>
        <dbReference type="ARBA" id="ARBA00022448"/>
    </source>
</evidence>
<evidence type="ECO:0000313" key="9">
    <source>
        <dbReference type="EMBL" id="QHN65069.1"/>
    </source>
</evidence>
<evidence type="ECO:0000256" key="5">
    <source>
        <dbReference type="ARBA" id="ARBA00022741"/>
    </source>
</evidence>
<dbReference type="Gene3D" id="1.20.1560.10">
    <property type="entry name" value="ABC transporter type 1, transmembrane domain"/>
    <property type="match status" value="1"/>
</dbReference>
<dbReference type="Proteomes" id="UP000464318">
    <property type="component" value="Chromosome"/>
</dbReference>
<accession>A0A6P1QTD8</accession>
<keyword evidence="2" id="KW-0813">Transport</keyword>
<proteinExistence type="predicted"/>
<dbReference type="Pfam" id="PF00664">
    <property type="entry name" value="ABC_membrane"/>
    <property type="match status" value="1"/>
</dbReference>
<dbReference type="SMART" id="SM00382">
    <property type="entry name" value="AAA"/>
    <property type="match status" value="1"/>
</dbReference>
<dbReference type="GO" id="GO:0034040">
    <property type="term" value="F:ATPase-coupled lipid transmembrane transporter activity"/>
    <property type="evidence" value="ECO:0007669"/>
    <property type="project" value="TreeGrafter"/>
</dbReference>
<dbReference type="PANTHER" id="PTHR24221">
    <property type="entry name" value="ATP-BINDING CASSETTE SUB-FAMILY B"/>
    <property type="match status" value="1"/>
</dbReference>
<keyword evidence="6 9" id="KW-0067">ATP-binding</keyword>
<protein>
    <submittedName>
        <fullName evidence="9">ATP-binding cassette domain-containing protein</fullName>
    </submittedName>
</protein>
<dbReference type="SUPFAM" id="SSF90123">
    <property type="entry name" value="ABC transporter transmembrane region"/>
    <property type="match status" value="1"/>
</dbReference>
<name>A0A6P1QTD8_9FLAO</name>
<reference evidence="9 10" key="1">
    <citation type="submission" date="2018-04" db="EMBL/GenBank/DDBJ databases">
        <title>Characteristic and Complete Genome Sequencing of A Novel Member of Infective Endocarditis Causative Bacteria: Bergeyella cardium QL-PH.</title>
        <authorList>
            <person name="Pan H."/>
            <person name="Sun E."/>
            <person name="Zhang Y."/>
        </authorList>
    </citation>
    <scope>NUCLEOTIDE SEQUENCE [LARGE SCALE GENOMIC DNA]</scope>
    <source>
        <strain evidence="9 10">HPQL</strain>
    </source>
</reference>
<dbReference type="GO" id="GO:0140359">
    <property type="term" value="F:ABC-type transporter activity"/>
    <property type="evidence" value="ECO:0007669"/>
    <property type="project" value="InterPro"/>
</dbReference>
<dbReference type="PROSITE" id="PS50893">
    <property type="entry name" value="ABC_TRANSPORTER_2"/>
    <property type="match status" value="1"/>
</dbReference>
<dbReference type="GO" id="GO:0005524">
    <property type="term" value="F:ATP binding"/>
    <property type="evidence" value="ECO:0007669"/>
    <property type="project" value="UniProtKB-KW"/>
</dbReference>
<dbReference type="InterPro" id="IPR039421">
    <property type="entry name" value="Type_1_exporter"/>
</dbReference>
<keyword evidence="10" id="KW-1185">Reference proteome</keyword>
<organism evidence="9 10">
    <name type="scientific">Bergeyella cardium</name>
    <dbReference type="NCBI Taxonomy" id="1585976"/>
    <lineage>
        <taxon>Bacteria</taxon>
        <taxon>Pseudomonadati</taxon>
        <taxon>Bacteroidota</taxon>
        <taxon>Flavobacteriia</taxon>
        <taxon>Flavobacteriales</taxon>
        <taxon>Weeksellaceae</taxon>
        <taxon>Bergeyella</taxon>
    </lineage>
</organism>
<evidence type="ECO:0000256" key="6">
    <source>
        <dbReference type="ARBA" id="ARBA00022840"/>
    </source>
</evidence>
<keyword evidence="7" id="KW-1133">Transmembrane helix</keyword>
<dbReference type="PANTHER" id="PTHR24221:SF397">
    <property type="entry name" value="ABC TRANSPORTER, ATP-BINDING TRANSMEMBRANE PROTEIN"/>
    <property type="match status" value="1"/>
</dbReference>
<evidence type="ECO:0000256" key="3">
    <source>
        <dbReference type="ARBA" id="ARBA00022475"/>
    </source>
</evidence>
<evidence type="ECO:0000313" key="10">
    <source>
        <dbReference type="Proteomes" id="UP000464318"/>
    </source>
</evidence>
<dbReference type="SUPFAM" id="SSF52540">
    <property type="entry name" value="P-loop containing nucleoside triphosphate hydrolases"/>
    <property type="match status" value="1"/>
</dbReference>
<dbReference type="InterPro" id="IPR003439">
    <property type="entry name" value="ABC_transporter-like_ATP-bd"/>
</dbReference>
<evidence type="ECO:0000256" key="8">
    <source>
        <dbReference type="ARBA" id="ARBA00023136"/>
    </source>
</evidence>
<keyword evidence="8" id="KW-0472">Membrane</keyword>
<dbReference type="RefSeq" id="WP_160224027.1">
    <property type="nucleotide sequence ID" value="NZ_CP029149.1"/>
</dbReference>